<dbReference type="FunFam" id="1.10.630.10:FF:000018">
    <property type="entry name" value="Cytochrome P450 monooxygenase"/>
    <property type="match status" value="1"/>
</dbReference>
<dbReference type="PROSITE" id="PS00086">
    <property type="entry name" value="CYTOCHROME_P450"/>
    <property type="match status" value="1"/>
</dbReference>
<proteinExistence type="inferred from homology"/>
<sequence>MSALYDLNDPALAADRFAYYRRLREADPVHRTPLGYWVLTRYDDVSALLRSPHSSSAFPKEPGWAMTRGGPTCPVMRSVDKWLLLQDGADHRRLRKLIARVFTPRFIDRLRPRIVEIVDGLLDSMGDGEVDLIRDLALPMPVAVVGELLGIPVEDRARCRDWTDKVGYVLDPDVSPGRRIAMNKAEPEFRKYLLELMASRRGADPEHDLLSVLMQAEDGEQLTEDEIVANILLIFNAGHETTVNLIGNGMLALLKQPEALEALRADPSLMGTAVDELSRFDPPVTLATRIATAEMEIGGKTIPKGAHVMGLLDAAGRDPHRYPDPDRLDLARTEPKTLAFSAGPHFCLGAVLGRLEAGTVFSHLLERYGKIELLREDLPVNKHFNLHGLLELPLRLTH</sequence>
<dbReference type="Pfam" id="PF00067">
    <property type="entry name" value="p450"/>
    <property type="match status" value="1"/>
</dbReference>
<dbReference type="Proteomes" id="UP000516230">
    <property type="component" value="Plasmid unnamed2"/>
</dbReference>
<dbReference type="InterPro" id="IPR001128">
    <property type="entry name" value="Cyt_P450"/>
</dbReference>
<evidence type="ECO:0000313" key="8">
    <source>
        <dbReference type="EMBL" id="QNP67828.1"/>
    </source>
</evidence>
<protein>
    <submittedName>
        <fullName evidence="8">Cytochrome P450</fullName>
    </submittedName>
</protein>
<evidence type="ECO:0000256" key="2">
    <source>
        <dbReference type="ARBA" id="ARBA00022617"/>
    </source>
</evidence>
<dbReference type="CDD" id="cd20625">
    <property type="entry name" value="CYP164-like"/>
    <property type="match status" value="1"/>
</dbReference>
<evidence type="ECO:0000256" key="4">
    <source>
        <dbReference type="ARBA" id="ARBA00023002"/>
    </source>
</evidence>
<evidence type="ECO:0000313" key="9">
    <source>
        <dbReference type="Proteomes" id="UP000516230"/>
    </source>
</evidence>
<keyword evidence="4 7" id="KW-0560">Oxidoreductase</keyword>
<keyword evidence="2 7" id="KW-0349">Heme</keyword>
<dbReference type="Gene3D" id="1.10.630.10">
    <property type="entry name" value="Cytochrome P450"/>
    <property type="match status" value="1"/>
</dbReference>
<geneLocation type="plasmid" evidence="8 9">
    <name>unnamed2</name>
</geneLocation>
<dbReference type="PRINTS" id="PR00359">
    <property type="entry name" value="BP450"/>
</dbReference>
<dbReference type="InterPro" id="IPR002397">
    <property type="entry name" value="Cyt_P450_B"/>
</dbReference>
<evidence type="ECO:0000256" key="7">
    <source>
        <dbReference type="RuleBase" id="RU000461"/>
    </source>
</evidence>
<dbReference type="GO" id="GO:0004497">
    <property type="term" value="F:monooxygenase activity"/>
    <property type="evidence" value="ECO:0007669"/>
    <property type="project" value="UniProtKB-KW"/>
</dbReference>
<comment type="similarity">
    <text evidence="1 7">Belongs to the cytochrome P450 family.</text>
</comment>
<dbReference type="InterPro" id="IPR017972">
    <property type="entry name" value="Cyt_P450_CS"/>
</dbReference>
<dbReference type="InterPro" id="IPR036396">
    <property type="entry name" value="Cyt_P450_sf"/>
</dbReference>
<dbReference type="EMBL" id="CP060826">
    <property type="protein sequence ID" value="QNP67828.1"/>
    <property type="molecule type" value="Genomic_DNA"/>
</dbReference>
<keyword evidence="9" id="KW-1185">Reference proteome</keyword>
<reference evidence="8 9" key="1">
    <citation type="submission" date="2020-08" db="EMBL/GenBank/DDBJ databases">
        <title>A novel species.</title>
        <authorList>
            <person name="Gao J."/>
        </authorList>
    </citation>
    <scope>NUCLEOTIDE SEQUENCE [LARGE SCALE GENOMIC DNA]</scope>
    <source>
        <strain evidence="8 9">CRPJ-33</strain>
        <plasmid evidence="8 9">unnamed2</plasmid>
    </source>
</reference>
<accession>A0A7H0I4W2</accession>
<dbReference type="SUPFAM" id="SSF48264">
    <property type="entry name" value="Cytochrome P450"/>
    <property type="match status" value="1"/>
</dbReference>
<organism evidence="8 9">
    <name type="scientific">Streptomyces genisteinicus</name>
    <dbReference type="NCBI Taxonomy" id="2768068"/>
    <lineage>
        <taxon>Bacteria</taxon>
        <taxon>Bacillati</taxon>
        <taxon>Actinomycetota</taxon>
        <taxon>Actinomycetes</taxon>
        <taxon>Kitasatosporales</taxon>
        <taxon>Streptomycetaceae</taxon>
        <taxon>Streptomyces</taxon>
    </lineage>
</organism>
<evidence type="ECO:0000256" key="6">
    <source>
        <dbReference type="ARBA" id="ARBA00023033"/>
    </source>
</evidence>
<keyword evidence="5 7" id="KW-0408">Iron</keyword>
<keyword evidence="8" id="KW-0614">Plasmid</keyword>
<gene>
    <name evidence="8" type="ORF">IAG43_33080</name>
</gene>
<dbReference type="PANTHER" id="PTHR46696:SF1">
    <property type="entry name" value="CYTOCHROME P450 YJIB-RELATED"/>
    <property type="match status" value="1"/>
</dbReference>
<keyword evidence="3 7" id="KW-0479">Metal-binding</keyword>
<dbReference type="GO" id="GO:0020037">
    <property type="term" value="F:heme binding"/>
    <property type="evidence" value="ECO:0007669"/>
    <property type="project" value="InterPro"/>
</dbReference>
<dbReference type="KEGG" id="sgj:IAG43_33080"/>
<dbReference type="GO" id="GO:0005506">
    <property type="term" value="F:iron ion binding"/>
    <property type="evidence" value="ECO:0007669"/>
    <property type="project" value="InterPro"/>
</dbReference>
<dbReference type="PANTHER" id="PTHR46696">
    <property type="entry name" value="P450, PUTATIVE (EUROFUNG)-RELATED"/>
    <property type="match status" value="1"/>
</dbReference>
<evidence type="ECO:0000256" key="3">
    <source>
        <dbReference type="ARBA" id="ARBA00022723"/>
    </source>
</evidence>
<dbReference type="GO" id="GO:0016705">
    <property type="term" value="F:oxidoreductase activity, acting on paired donors, with incorporation or reduction of molecular oxygen"/>
    <property type="evidence" value="ECO:0007669"/>
    <property type="project" value="InterPro"/>
</dbReference>
<evidence type="ECO:0000256" key="5">
    <source>
        <dbReference type="ARBA" id="ARBA00023004"/>
    </source>
</evidence>
<evidence type="ECO:0000256" key="1">
    <source>
        <dbReference type="ARBA" id="ARBA00010617"/>
    </source>
</evidence>
<dbReference type="RefSeq" id="WP_187744871.1">
    <property type="nucleotide sequence ID" value="NZ_CP060826.1"/>
</dbReference>
<name>A0A7H0I4W2_9ACTN</name>
<keyword evidence="6 7" id="KW-0503">Monooxygenase</keyword>
<dbReference type="AlphaFoldDB" id="A0A7H0I4W2"/>